<evidence type="ECO:0000256" key="2">
    <source>
        <dbReference type="ARBA" id="ARBA00022448"/>
    </source>
</evidence>
<dbReference type="EMBL" id="JACEGQ020000007">
    <property type="protein sequence ID" value="KAH8502763.1"/>
    <property type="molecule type" value="Genomic_DNA"/>
</dbReference>
<sequence>MLVESLLMIVASTVPDFLMGIITGAGIQGVMMLLEAFSRLPDRLPKPLSLRRYPMHSIALHKHANQGFYKNDFEGLAFPNNLAGGPPTITGEEILKNTLHVEMGYSKGIGLGIMLIRNGGSLSPHVLGNYITCRKV</sequence>
<keyword evidence="3" id="KW-1133">Transmembrane helix</keyword>
<dbReference type="AlphaFoldDB" id="A0A8T2YC72"/>
<dbReference type="PANTHER" id="PTHR48042:SF19">
    <property type="entry name" value="OS09G0472100 PROTEIN"/>
    <property type="match status" value="1"/>
</dbReference>
<comment type="caution">
    <text evidence="4">The sequence shown here is derived from an EMBL/GenBank/DDBJ whole genome shotgun (WGS) entry which is preliminary data.</text>
</comment>
<keyword evidence="3" id="KW-0812">Transmembrane</keyword>
<dbReference type="PANTHER" id="PTHR48042">
    <property type="entry name" value="ABC TRANSPORTER G FAMILY MEMBER 11"/>
    <property type="match status" value="1"/>
</dbReference>
<gene>
    <name evidence="4" type="ORF">H0E87_014166</name>
</gene>
<dbReference type="InterPro" id="IPR052215">
    <property type="entry name" value="Plant_ABCG"/>
</dbReference>
<dbReference type="Proteomes" id="UP000807159">
    <property type="component" value="Chromosome 7"/>
</dbReference>
<feature type="transmembrane region" description="Helical" evidence="3">
    <location>
        <begin position="6"/>
        <end position="34"/>
    </location>
</feature>
<accession>A0A8T2YC72</accession>
<keyword evidence="2" id="KW-0813">Transport</keyword>
<evidence type="ECO:0000313" key="5">
    <source>
        <dbReference type="Proteomes" id="UP000807159"/>
    </source>
</evidence>
<comment type="similarity">
    <text evidence="1">Belongs to the ABC transporter superfamily. ABCG family. Eye pigment precursor importer (TC 3.A.1.204) subfamily.</text>
</comment>
<keyword evidence="5" id="KW-1185">Reference proteome</keyword>
<organism evidence="4 5">
    <name type="scientific">Populus deltoides</name>
    <name type="common">Eastern poplar</name>
    <name type="synonym">Eastern cottonwood</name>
    <dbReference type="NCBI Taxonomy" id="3696"/>
    <lineage>
        <taxon>Eukaryota</taxon>
        <taxon>Viridiplantae</taxon>
        <taxon>Streptophyta</taxon>
        <taxon>Embryophyta</taxon>
        <taxon>Tracheophyta</taxon>
        <taxon>Spermatophyta</taxon>
        <taxon>Magnoliopsida</taxon>
        <taxon>eudicotyledons</taxon>
        <taxon>Gunneridae</taxon>
        <taxon>Pentapetalae</taxon>
        <taxon>rosids</taxon>
        <taxon>fabids</taxon>
        <taxon>Malpighiales</taxon>
        <taxon>Salicaceae</taxon>
        <taxon>Saliceae</taxon>
        <taxon>Populus</taxon>
    </lineage>
</organism>
<keyword evidence="3" id="KW-0472">Membrane</keyword>
<evidence type="ECO:0000256" key="1">
    <source>
        <dbReference type="ARBA" id="ARBA00005814"/>
    </source>
</evidence>
<protein>
    <submittedName>
        <fullName evidence="4">Uncharacterized protein</fullName>
    </submittedName>
</protein>
<evidence type="ECO:0000256" key="3">
    <source>
        <dbReference type="SAM" id="Phobius"/>
    </source>
</evidence>
<evidence type="ECO:0000313" key="4">
    <source>
        <dbReference type="EMBL" id="KAH8502763.1"/>
    </source>
</evidence>
<name>A0A8T2YC72_POPDE</name>
<proteinExistence type="inferred from homology"/>
<reference evidence="4" key="1">
    <citation type="journal article" date="2021" name="J. Hered.">
        <title>Genome Assembly of Salicaceae Populus deltoides (Eastern Cottonwood) I-69 Based on Nanopore Sequencing and Hi-C Technologies.</title>
        <authorList>
            <person name="Bai S."/>
            <person name="Wu H."/>
            <person name="Zhang J."/>
            <person name="Pan Z."/>
            <person name="Zhao W."/>
            <person name="Li Z."/>
            <person name="Tong C."/>
        </authorList>
    </citation>
    <scope>NUCLEOTIDE SEQUENCE</scope>
    <source>
        <tissue evidence="4">Leaf</tissue>
    </source>
</reference>